<evidence type="ECO:0000256" key="2">
    <source>
        <dbReference type="SAM" id="Phobius"/>
    </source>
</evidence>
<protein>
    <submittedName>
        <fullName evidence="3">Uncharacterized protein</fullName>
    </submittedName>
</protein>
<proteinExistence type="predicted"/>
<keyword evidence="2" id="KW-0472">Membrane</keyword>
<gene>
    <name evidence="3" type="ORF">SAMN05216266_101480</name>
</gene>
<feature type="transmembrane region" description="Helical" evidence="2">
    <location>
        <begin position="12"/>
        <end position="34"/>
    </location>
</feature>
<dbReference type="OrthoDB" id="123261at2"/>
<keyword evidence="4" id="KW-1185">Reference proteome</keyword>
<keyword evidence="2" id="KW-1133">Transmembrane helix</keyword>
<feature type="region of interest" description="Disordered" evidence="1">
    <location>
        <begin position="71"/>
        <end position="93"/>
    </location>
</feature>
<dbReference type="Proteomes" id="UP000243799">
    <property type="component" value="Unassembled WGS sequence"/>
</dbReference>
<evidence type="ECO:0000313" key="4">
    <source>
        <dbReference type="Proteomes" id="UP000243799"/>
    </source>
</evidence>
<dbReference type="RefSeq" id="WP_091668693.1">
    <property type="nucleotide sequence ID" value="NZ_FOKG01000001.1"/>
</dbReference>
<sequence length="93" mass="10398">MSPQRNGTRPSGLQFSPWNLLLVVPFVILLTPLYNREGPVLFGMPFFYWSQFLGIAVGVVCTVTVYRMTRKKPAVPARTEPKDVDDLDEGSAP</sequence>
<dbReference type="Pfam" id="PF11755">
    <property type="entry name" value="DUF3311"/>
    <property type="match status" value="1"/>
</dbReference>
<dbReference type="EMBL" id="FOKG01000001">
    <property type="protein sequence ID" value="SFA79581.1"/>
    <property type="molecule type" value="Genomic_DNA"/>
</dbReference>
<accession>A0A1I0VT53</accession>
<dbReference type="STRING" id="490629.SAMN05216266_101480"/>
<evidence type="ECO:0000256" key="1">
    <source>
        <dbReference type="SAM" id="MobiDB-lite"/>
    </source>
</evidence>
<feature type="transmembrane region" description="Helical" evidence="2">
    <location>
        <begin position="46"/>
        <end position="66"/>
    </location>
</feature>
<name>A0A1I0VT53_9PSEU</name>
<dbReference type="AlphaFoldDB" id="A0A1I0VT53"/>
<evidence type="ECO:0000313" key="3">
    <source>
        <dbReference type="EMBL" id="SFA79581.1"/>
    </source>
</evidence>
<reference evidence="4" key="1">
    <citation type="submission" date="2016-10" db="EMBL/GenBank/DDBJ databases">
        <authorList>
            <person name="Varghese N."/>
            <person name="Submissions S."/>
        </authorList>
    </citation>
    <scope>NUCLEOTIDE SEQUENCE [LARGE SCALE GENOMIC DNA]</scope>
    <source>
        <strain evidence="4">CGMCC 4.3568</strain>
    </source>
</reference>
<organism evidence="3 4">
    <name type="scientific">Amycolatopsis marina</name>
    <dbReference type="NCBI Taxonomy" id="490629"/>
    <lineage>
        <taxon>Bacteria</taxon>
        <taxon>Bacillati</taxon>
        <taxon>Actinomycetota</taxon>
        <taxon>Actinomycetes</taxon>
        <taxon>Pseudonocardiales</taxon>
        <taxon>Pseudonocardiaceae</taxon>
        <taxon>Amycolatopsis</taxon>
    </lineage>
</organism>
<keyword evidence="2" id="KW-0812">Transmembrane</keyword>
<dbReference type="InterPro" id="IPR021741">
    <property type="entry name" value="DUF3311"/>
</dbReference>